<dbReference type="EMBL" id="CP104013">
    <property type="protein sequence ID" value="UYP48138.1"/>
    <property type="molecule type" value="Genomic_DNA"/>
</dbReference>
<gene>
    <name evidence="1" type="ORF">NEF87_004423</name>
</gene>
<sequence>MKLDITEDRILVEIEEGSFRRFERNQLKLVKLIKGNHVSNPETEFFRIPLEERTKTLIEFGFIELIEAKIRDGGLVIKARTR</sequence>
<evidence type="ECO:0000313" key="1">
    <source>
        <dbReference type="EMBL" id="UYP48138.1"/>
    </source>
</evidence>
<proteinExistence type="predicted"/>
<organism evidence="1 2">
    <name type="scientific">Candidatus Lokiarchaeum ossiferum</name>
    <dbReference type="NCBI Taxonomy" id="2951803"/>
    <lineage>
        <taxon>Archaea</taxon>
        <taxon>Promethearchaeati</taxon>
        <taxon>Promethearchaeota</taxon>
        <taxon>Promethearchaeia</taxon>
        <taxon>Promethearchaeales</taxon>
        <taxon>Promethearchaeaceae</taxon>
        <taxon>Candidatus Lokiarchaeum</taxon>
    </lineage>
</organism>
<name>A0ABY6HXN0_9ARCH</name>
<accession>A0ABY6HXN0</accession>
<evidence type="ECO:0000313" key="2">
    <source>
        <dbReference type="Proteomes" id="UP001208689"/>
    </source>
</evidence>
<reference evidence="1" key="1">
    <citation type="submission" date="2022-09" db="EMBL/GenBank/DDBJ databases">
        <title>Actin cytoskeleton and complex cell architecture in an #Asgard archaeon.</title>
        <authorList>
            <person name="Ponce Toledo R.I."/>
            <person name="Schleper C."/>
            <person name="Rodrigues Oliveira T."/>
            <person name="Wollweber F."/>
            <person name="Xu J."/>
            <person name="Rittmann S."/>
            <person name="Klingl A."/>
            <person name="Pilhofer M."/>
        </authorList>
    </citation>
    <scope>NUCLEOTIDE SEQUENCE</scope>
    <source>
        <strain evidence="1">B-35</strain>
    </source>
</reference>
<dbReference type="Proteomes" id="UP001208689">
    <property type="component" value="Chromosome"/>
</dbReference>
<protein>
    <submittedName>
        <fullName evidence="1">Uncharacterized protein</fullName>
    </submittedName>
</protein>
<keyword evidence="2" id="KW-1185">Reference proteome</keyword>